<dbReference type="InterPro" id="IPR001680">
    <property type="entry name" value="WD40_rpt"/>
</dbReference>
<feature type="compositionally biased region" description="Basic and acidic residues" evidence="4">
    <location>
        <begin position="644"/>
        <end position="658"/>
    </location>
</feature>
<feature type="compositionally biased region" description="Polar residues" evidence="4">
    <location>
        <begin position="459"/>
        <end position="483"/>
    </location>
</feature>
<dbReference type="InterPro" id="IPR045151">
    <property type="entry name" value="DCAF8"/>
</dbReference>
<dbReference type="PROSITE" id="PS50082">
    <property type="entry name" value="WD_REPEATS_2"/>
    <property type="match status" value="2"/>
</dbReference>
<dbReference type="GeneID" id="100366801"/>
<evidence type="ECO:0000256" key="4">
    <source>
        <dbReference type="SAM" id="MobiDB-lite"/>
    </source>
</evidence>
<evidence type="ECO:0000313" key="5">
    <source>
        <dbReference type="Proteomes" id="UP000694865"/>
    </source>
</evidence>
<dbReference type="Pfam" id="PF00400">
    <property type="entry name" value="WD40"/>
    <property type="match status" value="3"/>
</dbReference>
<feature type="compositionally biased region" description="Polar residues" evidence="4">
    <location>
        <begin position="596"/>
        <end position="611"/>
    </location>
</feature>
<feature type="compositionally biased region" description="Polar residues" evidence="4">
    <location>
        <begin position="511"/>
        <end position="523"/>
    </location>
</feature>
<keyword evidence="1 3" id="KW-0853">WD repeat</keyword>
<feature type="region of interest" description="Disordered" evidence="4">
    <location>
        <begin position="572"/>
        <end position="611"/>
    </location>
</feature>
<dbReference type="InterPro" id="IPR019775">
    <property type="entry name" value="WD40_repeat_CS"/>
</dbReference>
<accession>A0ABM0M2H9</accession>
<dbReference type="SMART" id="SM00320">
    <property type="entry name" value="WD40"/>
    <property type="match status" value="5"/>
</dbReference>
<evidence type="ECO:0000256" key="2">
    <source>
        <dbReference type="ARBA" id="ARBA00022737"/>
    </source>
</evidence>
<evidence type="ECO:0000256" key="1">
    <source>
        <dbReference type="ARBA" id="ARBA00022574"/>
    </source>
</evidence>
<gene>
    <name evidence="6" type="primary">LOC100366801</name>
</gene>
<feature type="repeat" description="WD" evidence="3">
    <location>
        <begin position="136"/>
        <end position="171"/>
    </location>
</feature>
<keyword evidence="2" id="KW-0677">Repeat</keyword>
<evidence type="ECO:0000256" key="3">
    <source>
        <dbReference type="PROSITE-ProRule" id="PRU00221"/>
    </source>
</evidence>
<feature type="compositionally biased region" description="Polar residues" evidence="4">
    <location>
        <begin position="493"/>
        <end position="503"/>
    </location>
</feature>
<feature type="repeat" description="WD" evidence="3">
    <location>
        <begin position="47"/>
        <end position="82"/>
    </location>
</feature>
<protein>
    <submittedName>
        <fullName evidence="6">DDB1- and CUL4-associated factor 5-like</fullName>
    </submittedName>
</protein>
<dbReference type="SUPFAM" id="SSF50978">
    <property type="entry name" value="WD40 repeat-like"/>
    <property type="match status" value="1"/>
</dbReference>
<feature type="region of interest" description="Disordered" evidence="4">
    <location>
        <begin position="630"/>
        <end position="658"/>
    </location>
</feature>
<keyword evidence="5" id="KW-1185">Reference proteome</keyword>
<sequence length="766" mass="85386">MPRTRNCSTTSPISCTFRRQETGNSTLCGRYIRDRFHRCQSLFKKDLLSHFGCVNAIEFSNNGGEFLISGGDDRRVLLWNVEKAISGLGKAVTMKGEHNSNIFCLAFSSSNNKVFSSGNDEQVIVHDVHSGEAQDVFLHEDTVYGLSVQPDNDNIYASACDDGRVLIWDIRDRSGQEPFVLANYTSAFHAVVYNPVEPTLLATASSKEGVGLWDVRAPRTCLLRYGGSLLQQSAMSVKFNCTGDRLVSLRRRLPPVLYDIQSAVPLIQFDHSGYYNSCTMKSCCFAGDSDQYILSGSDDFNLYLWKIPEGNLEGHLIWSPFKLPESVGTTTGGMDMSEVERNMYSHEEYIDLVLNSGQGLSHDYTHKSMHEDPRMIAFFDSLVQREVEGWSSLSDSDDSLLSGQNFYVQLMERESNVPSDDESLFAFSSSDGNTSRPEDLAQSAAELRRLFDMRVVRPNSDTANNTESATSQPSPQSFIQLETPSRIRRVSLADTTNVNSDTDVSNEETHSLPSNSPGPSQSNLGRWLNCDYDSDSSNKLLSSVMHLDHDRLISLRQRIACRRALREKLSRRSVSRNNLTVDDSSSSSSDDEDTGTRLQSVSARSRSVGTASMSIIRSLRRRIHNEDALNNDNLDSAAPVGVDGEYRDNNTSSEDVRLDRSKRTCNENCNDLQPGCSKKSKPRNTGDTLPSGSQPPHLTLKNDNSQDSACNGAQTDNLCLDAANGDCNPVNGNNNENNWPEFRRFKNRVARTKRNYRRNETNDSDD</sequence>
<evidence type="ECO:0000313" key="6">
    <source>
        <dbReference type="RefSeq" id="XP_006814220.1"/>
    </source>
</evidence>
<reference evidence="6" key="1">
    <citation type="submission" date="2025-08" db="UniProtKB">
        <authorList>
            <consortium name="RefSeq"/>
        </authorList>
    </citation>
    <scope>IDENTIFICATION</scope>
    <source>
        <tissue evidence="6">Testes</tissue>
    </source>
</reference>
<feature type="region of interest" description="Disordered" evidence="4">
    <location>
        <begin position="459"/>
        <end position="523"/>
    </location>
</feature>
<dbReference type="PANTHER" id="PTHR15574">
    <property type="entry name" value="WD REPEAT DOMAIN-CONTAINING FAMILY"/>
    <property type="match status" value="1"/>
</dbReference>
<organism evidence="5 6">
    <name type="scientific">Saccoglossus kowalevskii</name>
    <name type="common">Acorn worm</name>
    <dbReference type="NCBI Taxonomy" id="10224"/>
    <lineage>
        <taxon>Eukaryota</taxon>
        <taxon>Metazoa</taxon>
        <taxon>Hemichordata</taxon>
        <taxon>Enteropneusta</taxon>
        <taxon>Harrimaniidae</taxon>
        <taxon>Saccoglossus</taxon>
    </lineage>
</organism>
<feature type="region of interest" description="Disordered" evidence="4">
    <location>
        <begin position="418"/>
        <end position="440"/>
    </location>
</feature>
<dbReference type="RefSeq" id="XP_006814220.1">
    <property type="nucleotide sequence ID" value="XM_006814157.1"/>
</dbReference>
<feature type="compositionally biased region" description="Polar residues" evidence="4">
    <location>
        <begin position="426"/>
        <end position="435"/>
    </location>
</feature>
<name>A0ABM0M2H9_SACKO</name>
<proteinExistence type="predicted"/>
<dbReference type="InterPro" id="IPR036322">
    <property type="entry name" value="WD40_repeat_dom_sf"/>
</dbReference>
<dbReference type="PROSITE" id="PS50294">
    <property type="entry name" value="WD_REPEATS_REGION"/>
    <property type="match status" value="2"/>
</dbReference>
<feature type="compositionally biased region" description="Polar residues" evidence="4">
    <location>
        <begin position="683"/>
        <end position="709"/>
    </location>
</feature>
<dbReference type="InterPro" id="IPR015943">
    <property type="entry name" value="WD40/YVTN_repeat-like_dom_sf"/>
</dbReference>
<dbReference type="Gene3D" id="2.130.10.10">
    <property type="entry name" value="YVTN repeat-like/Quinoprotein amine dehydrogenase"/>
    <property type="match status" value="1"/>
</dbReference>
<dbReference type="PANTHER" id="PTHR15574:SF43">
    <property type="entry name" value="DDB1- AND CUL4-ASSOCIATED FACTOR 5"/>
    <property type="match status" value="1"/>
</dbReference>
<dbReference type="Proteomes" id="UP000694865">
    <property type="component" value="Unplaced"/>
</dbReference>
<dbReference type="PROSITE" id="PS00678">
    <property type="entry name" value="WD_REPEATS_1"/>
    <property type="match status" value="1"/>
</dbReference>
<feature type="region of interest" description="Disordered" evidence="4">
    <location>
        <begin position="672"/>
        <end position="709"/>
    </location>
</feature>